<dbReference type="GO" id="GO:0016592">
    <property type="term" value="C:mediator complex"/>
    <property type="evidence" value="ECO:0007669"/>
    <property type="project" value="TreeGrafter"/>
</dbReference>
<evidence type="ECO:0000256" key="8">
    <source>
        <dbReference type="ARBA" id="ARBA00022723"/>
    </source>
</evidence>
<keyword evidence="7 25" id="KW-0808">Transferase</keyword>
<comment type="catalytic activity">
    <reaction evidence="21">
        <text>L-seryl-[protein] + ATP = O-phospho-L-seryl-[protein] + ADP + H(+)</text>
        <dbReference type="Rhea" id="RHEA:17989"/>
        <dbReference type="Rhea" id="RHEA-COMP:9863"/>
        <dbReference type="Rhea" id="RHEA-COMP:11604"/>
        <dbReference type="ChEBI" id="CHEBI:15378"/>
        <dbReference type="ChEBI" id="CHEBI:29999"/>
        <dbReference type="ChEBI" id="CHEBI:30616"/>
        <dbReference type="ChEBI" id="CHEBI:83421"/>
        <dbReference type="ChEBI" id="CHEBI:456216"/>
        <dbReference type="EC" id="2.7.11.22"/>
    </reaction>
</comment>
<dbReference type="Pfam" id="PF00069">
    <property type="entry name" value="Pkinase"/>
    <property type="match status" value="1"/>
</dbReference>
<reference evidence="25" key="1">
    <citation type="submission" date="2021-12" db="EMBL/GenBank/DDBJ databases">
        <title>Black yeast isolated from Biological Soil Crust.</title>
        <authorList>
            <person name="Kurbessoian T."/>
        </authorList>
    </citation>
    <scope>NUCLEOTIDE SEQUENCE</scope>
    <source>
        <strain evidence="25">CCFEE 5208</strain>
    </source>
</reference>
<keyword evidence="13" id="KW-0805">Transcription regulation</keyword>
<evidence type="ECO:0000256" key="2">
    <source>
        <dbReference type="ARBA" id="ARBA00006485"/>
    </source>
</evidence>
<dbReference type="Gene3D" id="3.30.200.20">
    <property type="entry name" value="Phosphorylase Kinase, domain 1"/>
    <property type="match status" value="1"/>
</dbReference>
<evidence type="ECO:0000256" key="12">
    <source>
        <dbReference type="ARBA" id="ARBA00022842"/>
    </source>
</evidence>
<evidence type="ECO:0000256" key="4">
    <source>
        <dbReference type="ARBA" id="ARBA00012425"/>
    </source>
</evidence>
<comment type="similarity">
    <text evidence="2">Belongs to the protein kinase superfamily. CMGC Ser/Thr protein kinase family. CDC2/CDKX subfamily.</text>
</comment>
<evidence type="ECO:0000256" key="3">
    <source>
        <dbReference type="ARBA" id="ARBA00012409"/>
    </source>
</evidence>
<comment type="caution">
    <text evidence="25">The sequence shown here is derived from an EMBL/GenBank/DDBJ whole genome shotgun (WGS) entry which is preliminary data.</text>
</comment>
<sequence>MDAMPYAPQRHINDNYDIVGFISSGTYGRVYKAISRRTPNQPAPIVKHPSGRTIEAFAIKKFKPDKEGAELQYTGISQSAIREMALCTELSHPALIHLVEIILESKCIFMVFEYAEHDLLQIIHHHSLLPRTPIPASTLRSCMHQLLSGLLYLHQNWVIHRDLKPANIMVTSSGAIKIGDLGLARLFYKPLHPLFSGDKVVVTIWYRAPELLLGSRHYTPAIDLWAVGCIFAELMTLRPIFKGEEAKQDSKKAVPFQRNQMGKIGEILGLPRKSEWPLLQAMPENPNLQTVSMHNASVNRPVTLDKWYRNTIGSNNYNSQTSPPPDDSALDLLKKLLEYDPLKRSTAEQALKHPYFLGADGTGKPPSSNCFEGLETKYPARKQRTPSPRQQYKDSFGLDSLLAQAIAEDVLPPGLEQEEVRRIHARYAHNLAVDSQKLEKTSAYEYKILVEVWSWAVWKYFESDEGKWLLKPNGGYGEQANDVEPEVKVKVE</sequence>
<dbReference type="PROSITE" id="PS50011">
    <property type="entry name" value="PROTEIN_KINASE_DOM"/>
    <property type="match status" value="1"/>
</dbReference>
<evidence type="ECO:0000256" key="1">
    <source>
        <dbReference type="ARBA" id="ARBA00004123"/>
    </source>
</evidence>
<dbReference type="AlphaFoldDB" id="A0AAN6FXL3"/>
<dbReference type="PROSITE" id="PS00108">
    <property type="entry name" value="PROTEIN_KINASE_ST"/>
    <property type="match status" value="1"/>
</dbReference>
<evidence type="ECO:0000256" key="20">
    <source>
        <dbReference type="ARBA" id="ARBA00047811"/>
    </source>
</evidence>
<feature type="domain" description="Protein kinase" evidence="24">
    <location>
        <begin position="16"/>
        <end position="356"/>
    </location>
</feature>
<keyword evidence="11" id="KW-0067">ATP-binding</keyword>
<evidence type="ECO:0000256" key="7">
    <source>
        <dbReference type="ARBA" id="ARBA00022679"/>
    </source>
</evidence>
<keyword evidence="5" id="KW-0678">Repressor</keyword>
<evidence type="ECO:0000256" key="23">
    <source>
        <dbReference type="SAM" id="MobiDB-lite"/>
    </source>
</evidence>
<evidence type="ECO:0000256" key="21">
    <source>
        <dbReference type="ARBA" id="ARBA00048367"/>
    </source>
</evidence>
<evidence type="ECO:0000256" key="6">
    <source>
        <dbReference type="ARBA" id="ARBA00022527"/>
    </source>
</evidence>
<organism evidence="25 26">
    <name type="scientific">Friedmanniomyces endolithicus</name>
    <dbReference type="NCBI Taxonomy" id="329885"/>
    <lineage>
        <taxon>Eukaryota</taxon>
        <taxon>Fungi</taxon>
        <taxon>Dikarya</taxon>
        <taxon>Ascomycota</taxon>
        <taxon>Pezizomycotina</taxon>
        <taxon>Dothideomycetes</taxon>
        <taxon>Dothideomycetidae</taxon>
        <taxon>Mycosphaerellales</taxon>
        <taxon>Teratosphaeriaceae</taxon>
        <taxon>Friedmanniomyces</taxon>
    </lineage>
</organism>
<evidence type="ECO:0000259" key="24">
    <source>
        <dbReference type="PROSITE" id="PS50011"/>
    </source>
</evidence>
<evidence type="ECO:0000256" key="18">
    <source>
        <dbReference type="ARBA" id="ARBA00040708"/>
    </source>
</evidence>
<evidence type="ECO:0000256" key="5">
    <source>
        <dbReference type="ARBA" id="ARBA00022491"/>
    </source>
</evidence>
<comment type="catalytic activity">
    <reaction evidence="22">
        <text>[DNA-directed RNA polymerase] + ATP = phospho-[DNA-directed RNA polymerase] + ADP + H(+)</text>
        <dbReference type="Rhea" id="RHEA:10216"/>
        <dbReference type="Rhea" id="RHEA-COMP:11321"/>
        <dbReference type="Rhea" id="RHEA-COMP:11322"/>
        <dbReference type="ChEBI" id="CHEBI:15378"/>
        <dbReference type="ChEBI" id="CHEBI:30616"/>
        <dbReference type="ChEBI" id="CHEBI:43176"/>
        <dbReference type="ChEBI" id="CHEBI:68546"/>
        <dbReference type="ChEBI" id="CHEBI:456216"/>
        <dbReference type="EC" id="2.7.11.23"/>
    </reaction>
</comment>
<dbReference type="GO" id="GO:0008353">
    <property type="term" value="F:RNA polymerase II CTD heptapeptide repeat kinase activity"/>
    <property type="evidence" value="ECO:0007669"/>
    <property type="project" value="UniProtKB-EC"/>
</dbReference>
<keyword evidence="9" id="KW-0547">Nucleotide-binding</keyword>
<dbReference type="GO" id="GO:0005524">
    <property type="term" value="F:ATP binding"/>
    <property type="evidence" value="ECO:0007669"/>
    <property type="project" value="UniProtKB-KW"/>
</dbReference>
<dbReference type="FunFam" id="1.10.510.10:FF:000408">
    <property type="entry name" value="Serine/threonine-protein kinase SSN3"/>
    <property type="match status" value="1"/>
</dbReference>
<evidence type="ECO:0000256" key="11">
    <source>
        <dbReference type="ARBA" id="ARBA00022840"/>
    </source>
</evidence>
<name>A0AAN6FXL3_9PEZI</name>
<dbReference type="PANTHER" id="PTHR24056">
    <property type="entry name" value="CELL DIVISION PROTEIN KINASE"/>
    <property type="match status" value="1"/>
</dbReference>
<keyword evidence="6" id="KW-0723">Serine/threonine-protein kinase</keyword>
<evidence type="ECO:0000256" key="13">
    <source>
        <dbReference type="ARBA" id="ARBA00023015"/>
    </source>
</evidence>
<evidence type="ECO:0000256" key="16">
    <source>
        <dbReference type="ARBA" id="ARBA00023242"/>
    </source>
</evidence>
<dbReference type="Proteomes" id="UP001168146">
    <property type="component" value="Unassembled WGS sequence"/>
</dbReference>
<dbReference type="SMART" id="SM00220">
    <property type="entry name" value="S_TKc"/>
    <property type="match status" value="1"/>
</dbReference>
<evidence type="ECO:0000256" key="17">
    <source>
        <dbReference type="ARBA" id="ARBA00039418"/>
    </source>
</evidence>
<evidence type="ECO:0000256" key="22">
    <source>
        <dbReference type="ARBA" id="ARBA00049280"/>
    </source>
</evidence>
<dbReference type="GO" id="GO:0004693">
    <property type="term" value="F:cyclin-dependent protein serine/threonine kinase activity"/>
    <property type="evidence" value="ECO:0007669"/>
    <property type="project" value="UniProtKB-EC"/>
</dbReference>
<evidence type="ECO:0000256" key="9">
    <source>
        <dbReference type="ARBA" id="ARBA00022741"/>
    </source>
</evidence>
<dbReference type="InterPro" id="IPR000719">
    <property type="entry name" value="Prot_kinase_dom"/>
</dbReference>
<keyword evidence="12" id="KW-0460">Magnesium</keyword>
<dbReference type="EC" id="2.7.11.22" evidence="4"/>
<proteinExistence type="inferred from homology"/>
<dbReference type="CDD" id="cd07842">
    <property type="entry name" value="STKc_CDK8_like"/>
    <property type="match status" value="1"/>
</dbReference>
<accession>A0AAN6FXL3</accession>
<evidence type="ECO:0000256" key="15">
    <source>
        <dbReference type="ARBA" id="ARBA00023163"/>
    </source>
</evidence>
<evidence type="ECO:0000256" key="10">
    <source>
        <dbReference type="ARBA" id="ARBA00022777"/>
    </source>
</evidence>
<dbReference type="Gene3D" id="1.10.510.10">
    <property type="entry name" value="Transferase(Phosphotransferase) domain 1"/>
    <property type="match status" value="1"/>
</dbReference>
<dbReference type="SUPFAM" id="SSF56112">
    <property type="entry name" value="Protein kinase-like (PK-like)"/>
    <property type="match status" value="1"/>
</dbReference>
<dbReference type="InterPro" id="IPR011009">
    <property type="entry name" value="Kinase-like_dom_sf"/>
</dbReference>
<keyword evidence="8" id="KW-0479">Metal-binding</keyword>
<feature type="region of interest" description="Disordered" evidence="23">
    <location>
        <begin position="472"/>
        <end position="492"/>
    </location>
</feature>
<keyword evidence="15" id="KW-0804">Transcription</keyword>
<dbReference type="EC" id="2.7.11.23" evidence="3"/>
<protein>
    <recommendedName>
        <fullName evidence="17">Serine/threonine-protein kinase SSN3</fullName>
        <ecNumber evidence="4">2.7.11.22</ecNumber>
        <ecNumber evidence="3">2.7.11.23</ecNumber>
    </recommendedName>
    <alternativeName>
        <fullName evidence="19">Cyclin-dependent kinase 8</fullName>
    </alternativeName>
    <alternativeName>
        <fullName evidence="18">Serine/threonine-protein kinase ssn3</fullName>
    </alternativeName>
</protein>
<dbReference type="GO" id="GO:0046872">
    <property type="term" value="F:metal ion binding"/>
    <property type="evidence" value="ECO:0007669"/>
    <property type="project" value="UniProtKB-KW"/>
</dbReference>
<evidence type="ECO:0000313" key="25">
    <source>
        <dbReference type="EMBL" id="KAK0325271.1"/>
    </source>
</evidence>
<dbReference type="PANTHER" id="PTHR24056:SF495">
    <property type="entry name" value="CYCLIN-DEPENDENT KINASE 8-RELATED"/>
    <property type="match status" value="1"/>
</dbReference>
<keyword evidence="10 25" id="KW-0418">Kinase</keyword>
<keyword evidence="14" id="KW-0010">Activator</keyword>
<comment type="catalytic activity">
    <reaction evidence="20">
        <text>L-threonyl-[protein] + ATP = O-phospho-L-threonyl-[protein] + ADP + H(+)</text>
        <dbReference type="Rhea" id="RHEA:46608"/>
        <dbReference type="Rhea" id="RHEA-COMP:11060"/>
        <dbReference type="Rhea" id="RHEA-COMP:11605"/>
        <dbReference type="ChEBI" id="CHEBI:15378"/>
        <dbReference type="ChEBI" id="CHEBI:30013"/>
        <dbReference type="ChEBI" id="CHEBI:30616"/>
        <dbReference type="ChEBI" id="CHEBI:61977"/>
        <dbReference type="ChEBI" id="CHEBI:456216"/>
        <dbReference type="EC" id="2.7.11.22"/>
    </reaction>
</comment>
<keyword evidence="16" id="KW-0539">Nucleus</keyword>
<dbReference type="InterPro" id="IPR008271">
    <property type="entry name" value="Ser/Thr_kinase_AS"/>
</dbReference>
<evidence type="ECO:0000313" key="26">
    <source>
        <dbReference type="Proteomes" id="UP001168146"/>
    </source>
</evidence>
<dbReference type="InterPro" id="IPR050108">
    <property type="entry name" value="CDK"/>
</dbReference>
<gene>
    <name evidence="25" type="primary">SSN3_2</name>
    <name evidence="25" type="ORF">LTR82_003553</name>
</gene>
<evidence type="ECO:0000256" key="19">
    <source>
        <dbReference type="ARBA" id="ARBA00041823"/>
    </source>
</evidence>
<comment type="subcellular location">
    <subcellularLocation>
        <location evidence="1">Nucleus</location>
    </subcellularLocation>
</comment>
<dbReference type="EMBL" id="JASUXU010000007">
    <property type="protein sequence ID" value="KAK0325271.1"/>
    <property type="molecule type" value="Genomic_DNA"/>
</dbReference>
<evidence type="ECO:0000256" key="14">
    <source>
        <dbReference type="ARBA" id="ARBA00023159"/>
    </source>
</evidence>